<feature type="transmembrane region" description="Helical" evidence="2">
    <location>
        <begin position="28"/>
        <end position="50"/>
    </location>
</feature>
<comment type="caution">
    <text evidence="3">The sequence shown here is derived from an EMBL/GenBank/DDBJ whole genome shotgun (WGS) entry which is preliminary data.</text>
</comment>
<dbReference type="Proteomes" id="UP000245119">
    <property type="component" value="Linkage Group LG1"/>
</dbReference>
<evidence type="ECO:0000313" key="4">
    <source>
        <dbReference type="Proteomes" id="UP000245119"/>
    </source>
</evidence>
<evidence type="ECO:0000313" key="3">
    <source>
        <dbReference type="EMBL" id="PVD38780.1"/>
    </source>
</evidence>
<reference evidence="3 4" key="1">
    <citation type="submission" date="2018-04" db="EMBL/GenBank/DDBJ databases">
        <title>The genome of golden apple snail Pomacea canaliculata provides insight into stress tolerance and invasive adaptation.</title>
        <authorList>
            <person name="Liu C."/>
            <person name="Liu B."/>
            <person name="Ren Y."/>
            <person name="Zhang Y."/>
            <person name="Wang H."/>
            <person name="Li S."/>
            <person name="Jiang F."/>
            <person name="Yin L."/>
            <person name="Zhang G."/>
            <person name="Qian W."/>
            <person name="Fan W."/>
        </authorList>
    </citation>
    <scope>NUCLEOTIDE SEQUENCE [LARGE SCALE GENOMIC DNA]</scope>
    <source>
        <strain evidence="3">SZHN2017</strain>
        <tissue evidence="3">Muscle</tissue>
    </source>
</reference>
<dbReference type="OrthoDB" id="6162362at2759"/>
<accession>A0A2T7PZF3</accession>
<keyword evidence="2" id="KW-0472">Membrane</keyword>
<organism evidence="3 4">
    <name type="scientific">Pomacea canaliculata</name>
    <name type="common">Golden apple snail</name>
    <dbReference type="NCBI Taxonomy" id="400727"/>
    <lineage>
        <taxon>Eukaryota</taxon>
        <taxon>Metazoa</taxon>
        <taxon>Spiralia</taxon>
        <taxon>Lophotrochozoa</taxon>
        <taxon>Mollusca</taxon>
        <taxon>Gastropoda</taxon>
        <taxon>Caenogastropoda</taxon>
        <taxon>Architaenioglossa</taxon>
        <taxon>Ampullarioidea</taxon>
        <taxon>Ampullariidae</taxon>
        <taxon>Pomacea</taxon>
    </lineage>
</organism>
<feature type="region of interest" description="Disordered" evidence="1">
    <location>
        <begin position="61"/>
        <end position="96"/>
    </location>
</feature>
<keyword evidence="4" id="KW-1185">Reference proteome</keyword>
<protein>
    <submittedName>
        <fullName evidence="3">Uncharacterized protein</fullName>
    </submittedName>
</protein>
<feature type="compositionally biased region" description="Low complexity" evidence="1">
    <location>
        <begin position="66"/>
        <end position="77"/>
    </location>
</feature>
<sequence>MIVSSVTENDVPGNSGRRGPQLLVDSRIYLTFLAVPLIICFIRIFWVFVYKKYCKQPQRRNINRRSVSTNSDASESSEASDDDSMTSSLAHPPPSYSDLFGTTHPARVFAISRGSLVRQCSKCQHYTDFGASSAIFSTGPSPADELAMTSGNDGSGAAGTRVPASDITSGETIVYSGDPSEHFDQGGISGFNPQLAVRADQEHPGWVHTAAQSGASVAPPPLPQLVATDTCPCACHTGGHDNLAFVCSSPADGAGGVPHPGMHMPLFSRVDSDTSFRSVTDSLPDYDQALEILKKSHDVGRSEDSCV</sequence>
<keyword evidence="2" id="KW-0812">Transmembrane</keyword>
<proteinExistence type="predicted"/>
<evidence type="ECO:0000256" key="2">
    <source>
        <dbReference type="SAM" id="Phobius"/>
    </source>
</evidence>
<evidence type="ECO:0000256" key="1">
    <source>
        <dbReference type="SAM" id="MobiDB-lite"/>
    </source>
</evidence>
<gene>
    <name evidence="3" type="ORF">C0Q70_01403</name>
</gene>
<dbReference type="EMBL" id="PZQS01000001">
    <property type="protein sequence ID" value="PVD38780.1"/>
    <property type="molecule type" value="Genomic_DNA"/>
</dbReference>
<dbReference type="AlphaFoldDB" id="A0A2T7PZF3"/>
<keyword evidence="2" id="KW-1133">Transmembrane helix</keyword>
<name>A0A2T7PZF3_POMCA</name>